<dbReference type="AlphaFoldDB" id="A0A0A9FBN6"/>
<evidence type="ECO:0000313" key="2">
    <source>
        <dbReference type="EMBL" id="JAE08594.1"/>
    </source>
</evidence>
<reference evidence="2" key="1">
    <citation type="submission" date="2014-09" db="EMBL/GenBank/DDBJ databases">
        <authorList>
            <person name="Magalhaes I.L.F."/>
            <person name="Oliveira U."/>
            <person name="Santos F.R."/>
            <person name="Vidigal T.H.D.A."/>
            <person name="Brescovit A.D."/>
            <person name="Santos A.J."/>
        </authorList>
    </citation>
    <scope>NUCLEOTIDE SEQUENCE</scope>
    <source>
        <tissue evidence="2">Shoot tissue taken approximately 20 cm above the soil surface</tissue>
    </source>
</reference>
<proteinExistence type="predicted"/>
<name>A0A0A9FBN6_ARUDO</name>
<reference evidence="2" key="2">
    <citation type="journal article" date="2015" name="Data Brief">
        <title>Shoot transcriptome of the giant reed, Arundo donax.</title>
        <authorList>
            <person name="Barrero R.A."/>
            <person name="Guerrero F.D."/>
            <person name="Moolhuijzen P."/>
            <person name="Goolsby J.A."/>
            <person name="Tidwell J."/>
            <person name="Bellgard S.E."/>
            <person name="Bellgard M.I."/>
        </authorList>
    </citation>
    <scope>NUCLEOTIDE SEQUENCE</scope>
    <source>
        <tissue evidence="2">Shoot tissue taken approximately 20 cm above the soil surface</tissue>
    </source>
</reference>
<accession>A0A0A9FBN6</accession>
<sequence length="31" mass="3688">MSVTNRLLIRCCTLASFLMFLVWLWRPVLFG</sequence>
<evidence type="ECO:0000256" key="1">
    <source>
        <dbReference type="SAM" id="Phobius"/>
    </source>
</evidence>
<keyword evidence="1" id="KW-0812">Transmembrane</keyword>
<protein>
    <submittedName>
        <fullName evidence="2">Uncharacterized protein</fullName>
    </submittedName>
</protein>
<feature type="transmembrane region" description="Helical" evidence="1">
    <location>
        <begin position="7"/>
        <end position="25"/>
    </location>
</feature>
<keyword evidence="1" id="KW-1133">Transmembrane helix</keyword>
<keyword evidence="1" id="KW-0472">Membrane</keyword>
<dbReference type="EMBL" id="GBRH01189302">
    <property type="protein sequence ID" value="JAE08594.1"/>
    <property type="molecule type" value="Transcribed_RNA"/>
</dbReference>
<organism evidence="2">
    <name type="scientific">Arundo donax</name>
    <name type="common">Giant reed</name>
    <name type="synonym">Donax arundinaceus</name>
    <dbReference type="NCBI Taxonomy" id="35708"/>
    <lineage>
        <taxon>Eukaryota</taxon>
        <taxon>Viridiplantae</taxon>
        <taxon>Streptophyta</taxon>
        <taxon>Embryophyta</taxon>
        <taxon>Tracheophyta</taxon>
        <taxon>Spermatophyta</taxon>
        <taxon>Magnoliopsida</taxon>
        <taxon>Liliopsida</taxon>
        <taxon>Poales</taxon>
        <taxon>Poaceae</taxon>
        <taxon>PACMAD clade</taxon>
        <taxon>Arundinoideae</taxon>
        <taxon>Arundineae</taxon>
        <taxon>Arundo</taxon>
    </lineage>
</organism>